<evidence type="ECO:0000256" key="4">
    <source>
        <dbReference type="PROSITE-ProRule" id="PRU01100"/>
    </source>
</evidence>
<dbReference type="RefSeq" id="WP_238284676.1">
    <property type="nucleotide sequence ID" value="NZ_BPQS01000001.1"/>
</dbReference>
<comment type="similarity">
    <text evidence="1 4">Belongs to the glycosyl hydrolase 26 family.</text>
</comment>
<evidence type="ECO:0000256" key="3">
    <source>
        <dbReference type="ARBA" id="ARBA00023295"/>
    </source>
</evidence>
<dbReference type="Gene3D" id="3.20.20.80">
    <property type="entry name" value="Glycosidases"/>
    <property type="match status" value="1"/>
</dbReference>
<proteinExistence type="inferred from homology"/>
<comment type="caution">
    <text evidence="7">The sequence shown here is derived from an EMBL/GenBank/DDBJ whole genome shotgun (WGS) entry which is preliminary data.</text>
</comment>
<reference evidence="8" key="1">
    <citation type="journal article" date="2019" name="Int. J. Syst. Evol. Microbiol.">
        <title>The Global Catalogue of Microorganisms (GCM) 10K type strain sequencing project: providing services to taxonomists for standard genome sequencing and annotation.</title>
        <authorList>
            <consortium name="The Broad Institute Genomics Platform"/>
            <consortium name="The Broad Institute Genome Sequencing Center for Infectious Disease"/>
            <person name="Wu L."/>
            <person name="Ma J."/>
        </authorList>
    </citation>
    <scope>NUCLEOTIDE SEQUENCE [LARGE SCALE GENOMIC DNA]</scope>
    <source>
        <strain evidence="8">CECT 7806</strain>
    </source>
</reference>
<keyword evidence="8" id="KW-1185">Reference proteome</keyword>
<feature type="region of interest" description="Disordered" evidence="5">
    <location>
        <begin position="275"/>
        <end position="358"/>
    </location>
</feature>
<keyword evidence="2 4" id="KW-0378">Hydrolase</keyword>
<dbReference type="SUPFAM" id="SSF51445">
    <property type="entry name" value="(Trans)glycosidases"/>
    <property type="match status" value="1"/>
</dbReference>
<feature type="compositionally biased region" description="Polar residues" evidence="5">
    <location>
        <begin position="339"/>
        <end position="354"/>
    </location>
</feature>
<dbReference type="InterPro" id="IPR000805">
    <property type="entry name" value="Glyco_hydro_26"/>
</dbReference>
<evidence type="ECO:0000313" key="7">
    <source>
        <dbReference type="EMBL" id="MDN3571306.1"/>
    </source>
</evidence>
<feature type="active site" description="Proton donor" evidence="4">
    <location>
        <position position="108"/>
    </location>
</feature>
<evidence type="ECO:0000259" key="6">
    <source>
        <dbReference type="PROSITE" id="PS51764"/>
    </source>
</evidence>
<dbReference type="PANTHER" id="PTHR40079">
    <property type="entry name" value="MANNAN ENDO-1,4-BETA-MANNOSIDASE E-RELATED"/>
    <property type="match status" value="1"/>
</dbReference>
<evidence type="ECO:0000256" key="5">
    <source>
        <dbReference type="SAM" id="MobiDB-lite"/>
    </source>
</evidence>
<dbReference type="PROSITE" id="PS51764">
    <property type="entry name" value="GH26"/>
    <property type="match status" value="1"/>
</dbReference>
<dbReference type="Pfam" id="PF13403">
    <property type="entry name" value="Hint_2"/>
    <property type="match status" value="1"/>
</dbReference>
<name>A0ABT8APB8_9HYPH</name>
<accession>A0ABT8APB8</accession>
<evidence type="ECO:0000256" key="2">
    <source>
        <dbReference type="ARBA" id="ARBA00022801"/>
    </source>
</evidence>
<feature type="domain" description="GH26" evidence="6">
    <location>
        <begin position="1"/>
        <end position="283"/>
    </location>
</feature>
<dbReference type="InterPro" id="IPR022790">
    <property type="entry name" value="GH26_dom"/>
</dbReference>
<dbReference type="InterPro" id="IPR017853">
    <property type="entry name" value="GH"/>
</dbReference>
<dbReference type="Proteomes" id="UP001244297">
    <property type="component" value="Unassembled WGS sequence"/>
</dbReference>
<evidence type="ECO:0000256" key="1">
    <source>
        <dbReference type="ARBA" id="ARBA00007754"/>
    </source>
</evidence>
<evidence type="ECO:0000313" key="8">
    <source>
        <dbReference type="Proteomes" id="UP001244297"/>
    </source>
</evidence>
<feature type="active site" description="Nucleophile" evidence="4">
    <location>
        <position position="218"/>
    </location>
</feature>
<keyword evidence="3 4" id="KW-0326">Glycosidase</keyword>
<dbReference type="Pfam" id="PF02156">
    <property type="entry name" value="Glyco_hydro_26"/>
    <property type="match status" value="1"/>
</dbReference>
<dbReference type="EMBL" id="JAUFPT010000032">
    <property type="protein sequence ID" value="MDN3571306.1"/>
    <property type="molecule type" value="Genomic_DNA"/>
</dbReference>
<gene>
    <name evidence="7" type="ORF">QWZ18_11830</name>
</gene>
<organism evidence="7 8">
    <name type="scientific">Methylobacterium longum</name>
    <dbReference type="NCBI Taxonomy" id="767694"/>
    <lineage>
        <taxon>Bacteria</taxon>
        <taxon>Pseudomonadati</taxon>
        <taxon>Pseudomonadota</taxon>
        <taxon>Alphaproteobacteria</taxon>
        <taxon>Hyphomicrobiales</taxon>
        <taxon>Methylobacteriaceae</taxon>
        <taxon>Methylobacterium</taxon>
    </lineage>
</organism>
<dbReference type="SUPFAM" id="SSF51294">
    <property type="entry name" value="Hedgehog/intein (Hint) domain"/>
    <property type="match status" value="1"/>
</dbReference>
<dbReference type="PANTHER" id="PTHR40079:SF4">
    <property type="entry name" value="GH26 DOMAIN-CONTAINING PROTEIN-RELATED"/>
    <property type="match status" value="1"/>
</dbReference>
<dbReference type="InterPro" id="IPR036844">
    <property type="entry name" value="Hint_dom_sf"/>
</dbReference>
<protein>
    <submittedName>
        <fullName evidence="7">Hint domain-containing protein</fullName>
    </submittedName>
</protein>
<sequence>MLQTGIYGGNDPNNVASYNTWAGKSADNVLVFLNQNSWQAFDSSISYSVDMWKGSSSDPIYSVPLTVTGTSLEQTASGSYNDHYLNAAQSMAAASDTNQPIYVRLGWEFNGDWQPWAAAGHEAAFITTYQNAAQTFQSVSSKFKFVWDMNIDGGNMDPSKAYPGDNYVDVIGSDIYYNHQWDSSDPISAFNHKVSTDYGLNWQSNFAQAHDKPTAISEWGVSSNNDGPYVQSMFKWMTDHDMIYENYWESNGAYPGELHNGQYPKAGAAFKAAIANLSPPPDPGNHGGGTPVNGGSASTDPGAASGSDKPTPDPGNHGGGTPVNGGSASTDPGAASGSDKPTPSPASINPNAAQTAGPARCYVSGTRIRVLRALTIQDVPVERLCVGDLVITAAGKPRPIRWIGNRSYVGLTAPKHDRPVRIKARALSDGIPTRDLLVSPDHALMVDGLFIAAGHLVNGTSITRGEVVQDLTYWHVELDGHDLLLAENTPAESFLPAPGLRAGFDGVHALDAGAAPMSYAPRTELGSELAALRGRLARRAVSSGDTAELGPVRAWLDRCVVGGDGLLHVAGWALDANQPDAPVCLDILVDGTIVALAVASEYRADIAAAGVGNGRHGFDLGLAVPLVSGVPHLIDVRRSADGTLVCAKQVDAAGAWTALLAA</sequence>
<dbReference type="InterPro" id="IPR028992">
    <property type="entry name" value="Hedgehog/Intein_dom"/>
</dbReference>